<evidence type="ECO:0000313" key="2">
    <source>
        <dbReference type="EMBL" id="KAK9405921.1"/>
    </source>
</evidence>
<dbReference type="PANTHER" id="PTHR24103">
    <property type="entry name" value="E3 UBIQUITIN-PROTEIN LIGASE TRIM"/>
    <property type="match status" value="1"/>
</dbReference>
<dbReference type="Gene3D" id="3.30.160.60">
    <property type="entry name" value="Classic Zinc Finger"/>
    <property type="match status" value="1"/>
</dbReference>
<dbReference type="SUPFAM" id="SSF57845">
    <property type="entry name" value="B-box zinc-binding domain"/>
    <property type="match status" value="1"/>
</dbReference>
<feature type="compositionally biased region" description="Basic and acidic residues" evidence="1">
    <location>
        <begin position="216"/>
        <end position="225"/>
    </location>
</feature>
<organism evidence="2 3">
    <name type="scientific">Crotalus adamanteus</name>
    <name type="common">Eastern diamondback rattlesnake</name>
    <dbReference type="NCBI Taxonomy" id="8729"/>
    <lineage>
        <taxon>Eukaryota</taxon>
        <taxon>Metazoa</taxon>
        <taxon>Chordata</taxon>
        <taxon>Craniata</taxon>
        <taxon>Vertebrata</taxon>
        <taxon>Euteleostomi</taxon>
        <taxon>Lepidosauria</taxon>
        <taxon>Squamata</taxon>
        <taxon>Bifurcata</taxon>
        <taxon>Unidentata</taxon>
        <taxon>Episquamata</taxon>
        <taxon>Toxicofera</taxon>
        <taxon>Serpentes</taxon>
        <taxon>Colubroidea</taxon>
        <taxon>Viperidae</taxon>
        <taxon>Crotalinae</taxon>
        <taxon>Crotalus</taxon>
    </lineage>
</organism>
<proteinExistence type="predicted"/>
<dbReference type="AlphaFoldDB" id="A0AAW1BVU0"/>
<comment type="caution">
    <text evidence="2">The sequence shown here is derived from an EMBL/GenBank/DDBJ whole genome shotgun (WGS) entry which is preliminary data.</text>
</comment>
<dbReference type="InterPro" id="IPR050143">
    <property type="entry name" value="TRIM/RBCC"/>
</dbReference>
<keyword evidence="3" id="KW-1185">Reference proteome</keyword>
<gene>
    <name evidence="2" type="ORF">NXF25_004695</name>
</gene>
<evidence type="ECO:0000256" key="1">
    <source>
        <dbReference type="SAM" id="MobiDB-lite"/>
    </source>
</evidence>
<accession>A0AAW1BVU0</accession>
<sequence length="236" mass="26888">MAICMVCDKSKEHKDHTVFPVEQEFQDQLISLKKKREKLLKLQATNAARNKKALNTISDEMQKMSLAFRRIYQFLEEQKQLLLDQWKSLQTAVKEQEVRTATISEEISCLDSLITTAEERGSTVELEFLQVMQAASMRQTKYQELDGLLPEVGKGIAYQTRQNEVVTRTLGEFKATLSSELQRDPSKKRKLKDRTADDAFDCSPESGMCLSSSQQPDKRAPAGDTKKKKSSQCPLF</sequence>
<feature type="region of interest" description="Disordered" evidence="1">
    <location>
        <begin position="184"/>
        <end position="236"/>
    </location>
</feature>
<dbReference type="Proteomes" id="UP001474421">
    <property type="component" value="Unassembled WGS sequence"/>
</dbReference>
<name>A0AAW1BVU0_CROAD</name>
<reference evidence="2 3" key="1">
    <citation type="journal article" date="2024" name="Proc. Natl. Acad. Sci. U.S.A.">
        <title>The genetic regulatory architecture and epigenomic basis for age-related changes in rattlesnake venom.</title>
        <authorList>
            <person name="Hogan M.P."/>
            <person name="Holding M.L."/>
            <person name="Nystrom G.S."/>
            <person name="Colston T.J."/>
            <person name="Bartlett D.A."/>
            <person name="Mason A.J."/>
            <person name="Ellsworth S.A."/>
            <person name="Rautsaw R.M."/>
            <person name="Lawrence K.C."/>
            <person name="Strickland J.L."/>
            <person name="He B."/>
            <person name="Fraser P."/>
            <person name="Margres M.J."/>
            <person name="Gilbert D.M."/>
            <person name="Gibbs H.L."/>
            <person name="Parkinson C.L."/>
            <person name="Rokyta D.R."/>
        </authorList>
    </citation>
    <scope>NUCLEOTIDE SEQUENCE [LARGE SCALE GENOMIC DNA]</scope>
    <source>
        <strain evidence="2">DRR0105</strain>
    </source>
</reference>
<dbReference type="EMBL" id="JAOTOJ010000002">
    <property type="protein sequence ID" value="KAK9405921.1"/>
    <property type="molecule type" value="Genomic_DNA"/>
</dbReference>
<protein>
    <submittedName>
        <fullName evidence="2">Tripartite motif-containing protein 12A-like</fullName>
    </submittedName>
</protein>
<evidence type="ECO:0000313" key="3">
    <source>
        <dbReference type="Proteomes" id="UP001474421"/>
    </source>
</evidence>